<comment type="similarity">
    <text evidence="1">Belongs to the RecJ family.</text>
</comment>
<dbReference type="InterPro" id="IPR001667">
    <property type="entry name" value="DDH_dom"/>
</dbReference>
<dbReference type="Gene3D" id="3.10.310.30">
    <property type="match status" value="1"/>
</dbReference>
<dbReference type="InterPro" id="IPR038763">
    <property type="entry name" value="DHH_sf"/>
</dbReference>
<dbReference type="PhylomeDB" id="Q6N6V6"/>
<evidence type="ECO:0000313" key="10">
    <source>
        <dbReference type="EMBL" id="CAE27949.1"/>
    </source>
</evidence>
<dbReference type="Pfam" id="PF02272">
    <property type="entry name" value="DHHA1"/>
    <property type="match status" value="1"/>
</dbReference>
<dbReference type="Pfam" id="PF01368">
    <property type="entry name" value="DHH"/>
    <property type="match status" value="1"/>
</dbReference>
<dbReference type="GO" id="GO:0003676">
    <property type="term" value="F:nucleic acid binding"/>
    <property type="evidence" value="ECO:0007669"/>
    <property type="project" value="InterPro"/>
</dbReference>
<accession>Q6N6V6</accession>
<evidence type="ECO:0000256" key="4">
    <source>
        <dbReference type="ARBA" id="ARBA00022801"/>
    </source>
</evidence>
<feature type="domain" description="DHHA1" evidence="8">
    <location>
        <begin position="414"/>
        <end position="509"/>
    </location>
</feature>
<keyword evidence="3" id="KW-0540">Nuclease</keyword>
<dbReference type="InterPro" id="IPR041122">
    <property type="entry name" value="RecJ_OB"/>
</dbReference>
<dbReference type="PANTHER" id="PTHR30255">
    <property type="entry name" value="SINGLE-STRANDED-DNA-SPECIFIC EXONUCLEASE RECJ"/>
    <property type="match status" value="1"/>
</dbReference>
<keyword evidence="6" id="KW-0175">Coiled coil</keyword>
<dbReference type="GO" id="GO:0006310">
    <property type="term" value="P:DNA recombination"/>
    <property type="evidence" value="ECO:0007669"/>
    <property type="project" value="InterPro"/>
</dbReference>
<feature type="domain" description="RecJ OB" evidence="9">
    <location>
        <begin position="524"/>
        <end position="633"/>
    </location>
</feature>
<dbReference type="Pfam" id="PF17768">
    <property type="entry name" value="RecJ_OB"/>
    <property type="match status" value="1"/>
</dbReference>
<evidence type="ECO:0000256" key="6">
    <source>
        <dbReference type="SAM" id="Coils"/>
    </source>
</evidence>
<sequence length="645" mass="68646">MLRFARNDGQWVSPAAFLAVCASGASCLSALTMTPPISVLPAETVPAFLGVTRSATGKAWRDRLDARATAKAQAMVQRYQLPEMLARVLAGRGVEIDQVEDFLEPTIRKLMPDPASLTQMEAGAKRIADAASRGEKVAIFGDYDVDGATSSALLAWHLRHCGLDPLIHIPDRIFEGYGPNIDAIRMLAGKGATLLITVDCGTTSLEPLAEARRLGMSVVVIDHHQCGDELPDVDALINPNRPDDLSGLGHLAAVGLVLMTLVAVNRELRHRGFWTTERPEPNLLDMLHHVALGTVADVAPLVGLNRAFVAKGLIAMRRRDHVGHTALMDVSRLNGPPEAWHLGFMLGPRINAGGRIGRADLGVRLLLESDVSEAARIAAELDRLNSERREIEQKAEAQAEAEAMASLGLEDKGAVIVTASEGWHPGVVGLVASRLKEKFGRPSFAIALEPGGIGTGSGRSISGVDLGKAVRQAVHDGLLLKGGGHAMAAGVTLRKERLAEFRAWLETTLAGDVAKSRHVNELYIDGAVSARGVTTDLAATLNRAGPFGAGNPEPIVALPAHQLIYADEVGQAHLRLRFKAGDGAIVNGIAFRSVGQKLGNALTENRGQTLHVAGSLSVDRWQGAERVQLRVIDVAVPDAGPTMIR</sequence>
<dbReference type="STRING" id="258594.RPA2508"/>
<dbReference type="InterPro" id="IPR051673">
    <property type="entry name" value="SSDNA_exonuclease_RecJ"/>
</dbReference>
<dbReference type="eggNOG" id="COG0608">
    <property type="taxonomic scope" value="Bacteria"/>
</dbReference>
<evidence type="ECO:0000259" key="8">
    <source>
        <dbReference type="Pfam" id="PF02272"/>
    </source>
</evidence>
<organism evidence="10">
    <name type="scientific">Rhodopseudomonas palustris (strain ATCC BAA-98 / CGA009)</name>
    <dbReference type="NCBI Taxonomy" id="258594"/>
    <lineage>
        <taxon>Bacteria</taxon>
        <taxon>Pseudomonadati</taxon>
        <taxon>Pseudomonadota</taxon>
        <taxon>Alphaproteobacteria</taxon>
        <taxon>Hyphomicrobiales</taxon>
        <taxon>Nitrobacteraceae</taxon>
        <taxon>Rhodopseudomonas</taxon>
    </lineage>
</organism>
<evidence type="ECO:0000256" key="3">
    <source>
        <dbReference type="ARBA" id="ARBA00022722"/>
    </source>
</evidence>
<reference evidence="10" key="1">
    <citation type="journal article" date="2004" name="Nat. Biotechnol.">
        <title>Complete genome sequence of the metabolically versatile photosynthetic bacterium Rhodopseudomonas palustris.</title>
        <authorList>
            <person name="Larimer F.W."/>
            <person name="Chain P."/>
            <person name="Hauser L."/>
            <person name="Lamerdin J."/>
            <person name="Malfatti S."/>
            <person name="Do L."/>
            <person name="Land M.L."/>
            <person name="Pelletier D.A."/>
            <person name="Beatty J.T."/>
            <person name="Lang A.S."/>
            <person name="Tabita F.R."/>
            <person name="Gibson J.L."/>
            <person name="Hanson T.E."/>
            <person name="Bobst C."/>
            <person name="Torres J.L."/>
            <person name="Peres C."/>
            <person name="Harrison F.H."/>
            <person name="Gibson J."/>
            <person name="Harwood C.S."/>
        </authorList>
    </citation>
    <scope>NUCLEOTIDE SEQUENCE [LARGE SCALE GENOMIC DNA]</scope>
    <source>
        <strain evidence="10">CGA009</strain>
    </source>
</reference>
<dbReference type="Gene3D" id="3.90.1640.30">
    <property type="match status" value="1"/>
</dbReference>
<dbReference type="SUPFAM" id="SSF64182">
    <property type="entry name" value="DHH phosphoesterases"/>
    <property type="match status" value="1"/>
</dbReference>
<dbReference type="EMBL" id="BX572601">
    <property type="protein sequence ID" value="CAE27949.1"/>
    <property type="molecule type" value="Genomic_DNA"/>
</dbReference>
<keyword evidence="5 10" id="KW-0269">Exonuclease</keyword>
<keyword evidence="4" id="KW-0378">Hydrolase</keyword>
<dbReference type="InterPro" id="IPR003156">
    <property type="entry name" value="DHHA1_dom"/>
</dbReference>
<dbReference type="AlphaFoldDB" id="Q6N6V6"/>
<evidence type="ECO:0000259" key="7">
    <source>
        <dbReference type="Pfam" id="PF01368"/>
    </source>
</evidence>
<dbReference type="PANTHER" id="PTHR30255:SF2">
    <property type="entry name" value="SINGLE-STRANDED-DNA-SPECIFIC EXONUCLEASE RECJ"/>
    <property type="match status" value="1"/>
</dbReference>
<feature type="coiled-coil region" evidence="6">
    <location>
        <begin position="374"/>
        <end position="404"/>
    </location>
</feature>
<dbReference type="PROSITE" id="PS51257">
    <property type="entry name" value="PROKAR_LIPOPROTEIN"/>
    <property type="match status" value="1"/>
</dbReference>
<protein>
    <recommendedName>
        <fullName evidence="2">Single-stranded-DNA-specific exonuclease RecJ</fullName>
    </recommendedName>
</protein>
<dbReference type="NCBIfam" id="TIGR00644">
    <property type="entry name" value="recJ"/>
    <property type="match status" value="1"/>
</dbReference>
<gene>
    <name evidence="10" type="primary">recJ</name>
    <name evidence="10" type="ordered locus">RPA2508</name>
</gene>
<dbReference type="GO" id="GO:0006281">
    <property type="term" value="P:DNA repair"/>
    <property type="evidence" value="ECO:0007669"/>
    <property type="project" value="InterPro"/>
</dbReference>
<dbReference type="InterPro" id="IPR004610">
    <property type="entry name" value="RecJ"/>
</dbReference>
<name>Q6N6V6_RHOPA</name>
<evidence type="ECO:0000256" key="2">
    <source>
        <dbReference type="ARBA" id="ARBA00019841"/>
    </source>
</evidence>
<dbReference type="GO" id="GO:0008409">
    <property type="term" value="F:5'-3' exonuclease activity"/>
    <property type="evidence" value="ECO:0007669"/>
    <property type="project" value="InterPro"/>
</dbReference>
<proteinExistence type="inferred from homology"/>
<feature type="domain" description="DDH" evidence="7">
    <location>
        <begin position="136"/>
        <end position="266"/>
    </location>
</feature>
<evidence type="ECO:0000256" key="1">
    <source>
        <dbReference type="ARBA" id="ARBA00005915"/>
    </source>
</evidence>
<evidence type="ECO:0000259" key="9">
    <source>
        <dbReference type="Pfam" id="PF17768"/>
    </source>
</evidence>
<evidence type="ECO:0000256" key="5">
    <source>
        <dbReference type="ARBA" id="ARBA00022839"/>
    </source>
</evidence>
<dbReference type="HOGENOM" id="CLU_009736_5_1_5"/>